<proteinExistence type="inferred from homology"/>
<feature type="transmembrane region" description="Helical" evidence="3">
    <location>
        <begin position="12"/>
        <end position="35"/>
    </location>
</feature>
<reference evidence="6" key="1">
    <citation type="journal article" date="2019" name="Int. J. Syst. Evol. Microbiol.">
        <title>The Global Catalogue of Microorganisms (GCM) 10K type strain sequencing project: providing services to taxonomists for standard genome sequencing and annotation.</title>
        <authorList>
            <consortium name="The Broad Institute Genomics Platform"/>
            <consortium name="The Broad Institute Genome Sequencing Center for Infectious Disease"/>
            <person name="Wu L."/>
            <person name="Ma J."/>
        </authorList>
    </citation>
    <scope>NUCLEOTIDE SEQUENCE [LARGE SCALE GENOMIC DNA]</scope>
    <source>
        <strain evidence="6">JCM 11496</strain>
    </source>
</reference>
<dbReference type="RefSeq" id="WP_343878877.1">
    <property type="nucleotide sequence ID" value="NZ_BAAAIJ010000032.1"/>
</dbReference>
<dbReference type="PANTHER" id="PTHR30487:SF0">
    <property type="entry name" value="PREPILIN LEADER PEPTIDASE_N-METHYLTRANSFERASE-RELATED"/>
    <property type="match status" value="1"/>
</dbReference>
<name>A0ABW4Q9B1_9MICC</name>
<accession>A0ABW4Q9B1</accession>
<dbReference type="EC" id="3.4.23.43" evidence="5"/>
<evidence type="ECO:0000256" key="3">
    <source>
        <dbReference type="SAM" id="Phobius"/>
    </source>
</evidence>
<keyword evidence="6" id="KW-1185">Reference proteome</keyword>
<feature type="transmembrane region" description="Helical" evidence="3">
    <location>
        <begin position="47"/>
        <end position="66"/>
    </location>
</feature>
<dbReference type="PRINTS" id="PR00864">
    <property type="entry name" value="PREPILNPTASE"/>
</dbReference>
<sequence>MTDILAGYFQHTPVAGILLGLALVVFGVVGVRLSVVDFRSHLLPNRIVLPAYPLAGVLLGSAALWASDAGRALTMVGGAAVLWLAYFLLRVVYPAGMGFGDVKLAGWLGLYLGFVGWGQLLWATFAAFGLGALWGLVLILSRRGTLKSAIPFGPFMIAGAALVLAVPSVG</sequence>
<dbReference type="Pfam" id="PF01478">
    <property type="entry name" value="Peptidase_A24"/>
    <property type="match status" value="1"/>
</dbReference>
<dbReference type="InterPro" id="IPR050882">
    <property type="entry name" value="Prepilin_peptidase/N-MTase"/>
</dbReference>
<feature type="transmembrane region" description="Helical" evidence="3">
    <location>
        <begin position="152"/>
        <end position="169"/>
    </location>
</feature>
<keyword evidence="3" id="KW-1133">Transmembrane helix</keyword>
<keyword evidence="5" id="KW-0378">Hydrolase</keyword>
<evidence type="ECO:0000313" key="5">
    <source>
        <dbReference type="EMBL" id="MFD1847189.1"/>
    </source>
</evidence>
<organism evidence="5 6">
    <name type="scientific">Arthrobacter flavus</name>
    <dbReference type="NCBI Taxonomy" id="95172"/>
    <lineage>
        <taxon>Bacteria</taxon>
        <taxon>Bacillati</taxon>
        <taxon>Actinomycetota</taxon>
        <taxon>Actinomycetes</taxon>
        <taxon>Micrococcales</taxon>
        <taxon>Micrococcaceae</taxon>
        <taxon>Arthrobacter</taxon>
    </lineage>
</organism>
<feature type="transmembrane region" description="Helical" evidence="3">
    <location>
        <begin position="120"/>
        <end position="140"/>
    </location>
</feature>
<evidence type="ECO:0000256" key="2">
    <source>
        <dbReference type="RuleBase" id="RU003793"/>
    </source>
</evidence>
<keyword evidence="3" id="KW-0812">Transmembrane</keyword>
<dbReference type="Gene3D" id="1.20.120.1220">
    <property type="match status" value="1"/>
</dbReference>
<gene>
    <name evidence="5" type="ORF">ACFSFX_11330</name>
</gene>
<evidence type="ECO:0000259" key="4">
    <source>
        <dbReference type="Pfam" id="PF01478"/>
    </source>
</evidence>
<comment type="caution">
    <text evidence="5">The sequence shown here is derived from an EMBL/GenBank/DDBJ whole genome shotgun (WGS) entry which is preliminary data.</text>
</comment>
<dbReference type="PANTHER" id="PTHR30487">
    <property type="entry name" value="TYPE 4 PREPILIN-LIKE PROTEINS LEADER PEPTIDE-PROCESSING ENZYME"/>
    <property type="match status" value="1"/>
</dbReference>
<evidence type="ECO:0000256" key="1">
    <source>
        <dbReference type="ARBA" id="ARBA00005801"/>
    </source>
</evidence>
<feature type="transmembrane region" description="Helical" evidence="3">
    <location>
        <begin position="72"/>
        <end position="89"/>
    </location>
</feature>
<dbReference type="InterPro" id="IPR014032">
    <property type="entry name" value="Peptidase_A24A_bac"/>
</dbReference>
<dbReference type="Proteomes" id="UP001597307">
    <property type="component" value="Unassembled WGS sequence"/>
</dbReference>
<keyword evidence="3" id="KW-0472">Membrane</keyword>
<comment type="similarity">
    <text evidence="1 2">Belongs to the peptidase A24 family.</text>
</comment>
<dbReference type="InterPro" id="IPR000045">
    <property type="entry name" value="Prepilin_IV_endopep_pep"/>
</dbReference>
<evidence type="ECO:0000313" key="6">
    <source>
        <dbReference type="Proteomes" id="UP001597307"/>
    </source>
</evidence>
<feature type="domain" description="Prepilin type IV endopeptidase peptidase" evidence="4">
    <location>
        <begin position="28"/>
        <end position="136"/>
    </location>
</feature>
<protein>
    <submittedName>
        <fullName evidence="5">Prepilin peptidase</fullName>
        <ecNumber evidence="5">3.4.23.43</ecNumber>
    </submittedName>
</protein>
<dbReference type="EMBL" id="JBHUGA010000040">
    <property type="protein sequence ID" value="MFD1847189.1"/>
    <property type="molecule type" value="Genomic_DNA"/>
</dbReference>
<dbReference type="GO" id="GO:0004190">
    <property type="term" value="F:aspartic-type endopeptidase activity"/>
    <property type="evidence" value="ECO:0007669"/>
    <property type="project" value="UniProtKB-EC"/>
</dbReference>